<evidence type="ECO:0000313" key="6">
    <source>
        <dbReference type="Proteomes" id="UP000679307"/>
    </source>
</evidence>
<dbReference type="Proteomes" id="UP000679307">
    <property type="component" value="Chromosome"/>
</dbReference>
<dbReference type="PANTHER" id="PTHR30466">
    <property type="entry name" value="FLAVIN REDUCTASE"/>
    <property type="match status" value="1"/>
</dbReference>
<gene>
    <name evidence="5" type="primary">hsaB</name>
    <name evidence="5" type="ORF">ENKNEFLB_02531</name>
</gene>
<keyword evidence="2 5" id="KW-0560">Oxidoreductase</keyword>
<dbReference type="Pfam" id="PF01613">
    <property type="entry name" value="Flavin_Reduct"/>
    <property type="match status" value="1"/>
</dbReference>
<dbReference type="RefSeq" id="WP_214055742.1">
    <property type="nucleotide sequence ID" value="NZ_BAAAHS010000021.1"/>
</dbReference>
<proteinExistence type="inferred from homology"/>
<feature type="region of interest" description="Disordered" evidence="3">
    <location>
        <begin position="1"/>
        <end position="25"/>
    </location>
</feature>
<dbReference type="SUPFAM" id="SSF50475">
    <property type="entry name" value="FMN-binding split barrel"/>
    <property type="match status" value="1"/>
</dbReference>
<accession>A0ABX8EJP7</accession>
<protein>
    <submittedName>
        <fullName evidence="5">Flavin-dependent monooxygenase, reductase subunit HsaB</fullName>
        <ecNumber evidence="5">1.5.1.36</ecNumber>
    </submittedName>
</protein>
<dbReference type="InterPro" id="IPR012349">
    <property type="entry name" value="Split_barrel_FMN-bd"/>
</dbReference>
<dbReference type="PANTHER" id="PTHR30466:SF11">
    <property type="entry name" value="FLAVIN-DEPENDENT MONOOXYGENASE, REDUCTASE SUBUNIT HSAB"/>
    <property type="match status" value="1"/>
</dbReference>
<reference evidence="5 6" key="1">
    <citation type="submission" date="2021-05" db="EMBL/GenBank/DDBJ databases">
        <title>Complete genome of Nocardioides aquaticus KCTC 9944T isolated from meromictic and hypersaline Ekho Lake, Antarctica.</title>
        <authorList>
            <person name="Hwang K."/>
            <person name="Kim K.M."/>
            <person name="Choe H."/>
        </authorList>
    </citation>
    <scope>NUCLEOTIDE SEQUENCE [LARGE SCALE GENOMIC DNA]</scope>
    <source>
        <strain evidence="5 6">KCTC 9944</strain>
    </source>
</reference>
<evidence type="ECO:0000313" key="5">
    <source>
        <dbReference type="EMBL" id="QVT80140.1"/>
    </source>
</evidence>
<dbReference type="EC" id="1.5.1.36" evidence="5"/>
<evidence type="ECO:0000256" key="2">
    <source>
        <dbReference type="ARBA" id="ARBA00023002"/>
    </source>
</evidence>
<feature type="domain" description="Flavin reductase like" evidence="4">
    <location>
        <begin position="67"/>
        <end position="211"/>
    </location>
</feature>
<keyword evidence="6" id="KW-1185">Reference proteome</keyword>
<dbReference type="EMBL" id="CP075371">
    <property type="protein sequence ID" value="QVT80140.1"/>
    <property type="molecule type" value="Genomic_DNA"/>
</dbReference>
<evidence type="ECO:0000256" key="3">
    <source>
        <dbReference type="SAM" id="MobiDB-lite"/>
    </source>
</evidence>
<sequence length="213" mass="22485">MSSAALPEPDPADGGPRPSYEVDRGQPCPELFEAWLGDAGRDLVSDDPTAGQPVGHAEGSRAFRDVLGRFASGVTVVTAVHGGVPVGLTCQSFSSVSLDPPLVLFVPSRTSRAWPLIRETGSFCVNLLASDQAWVSNTMASKGVDKFAEVEWRPSSRTGSPVLAGTLGHVDCTIEDVHEAGDHDVVIGRVLTLAGEAPGDPLLFYRGRYRTTG</sequence>
<evidence type="ECO:0000259" key="4">
    <source>
        <dbReference type="SMART" id="SM00903"/>
    </source>
</evidence>
<dbReference type="Gene3D" id="2.30.110.10">
    <property type="entry name" value="Electron Transport, Fmn-binding Protein, Chain A"/>
    <property type="match status" value="1"/>
</dbReference>
<keyword evidence="5" id="KW-0503">Monooxygenase</keyword>
<dbReference type="GO" id="GO:0036382">
    <property type="term" value="F:flavin reductase (NADH) activity"/>
    <property type="evidence" value="ECO:0007669"/>
    <property type="project" value="UniProtKB-EC"/>
</dbReference>
<dbReference type="InterPro" id="IPR002563">
    <property type="entry name" value="Flavin_Rdtase-like_dom"/>
</dbReference>
<dbReference type="GO" id="GO:0004497">
    <property type="term" value="F:monooxygenase activity"/>
    <property type="evidence" value="ECO:0007669"/>
    <property type="project" value="UniProtKB-KW"/>
</dbReference>
<dbReference type="SMART" id="SM00903">
    <property type="entry name" value="Flavin_Reduct"/>
    <property type="match status" value="1"/>
</dbReference>
<dbReference type="InterPro" id="IPR050268">
    <property type="entry name" value="NADH-dep_flavin_reductase"/>
</dbReference>
<evidence type="ECO:0000256" key="1">
    <source>
        <dbReference type="ARBA" id="ARBA00008898"/>
    </source>
</evidence>
<name>A0ABX8EJP7_9ACTN</name>
<organism evidence="5 6">
    <name type="scientific">Nocardioides aquaticus</name>
    <dbReference type="NCBI Taxonomy" id="160826"/>
    <lineage>
        <taxon>Bacteria</taxon>
        <taxon>Bacillati</taxon>
        <taxon>Actinomycetota</taxon>
        <taxon>Actinomycetes</taxon>
        <taxon>Propionibacteriales</taxon>
        <taxon>Nocardioidaceae</taxon>
        <taxon>Nocardioides</taxon>
    </lineage>
</organism>
<comment type="similarity">
    <text evidence="1">Belongs to the non-flavoprotein flavin reductase family.</text>
</comment>